<dbReference type="OrthoDB" id="9790411at2"/>
<dbReference type="EMBL" id="FXBJ01000002">
    <property type="protein sequence ID" value="SMH38246.1"/>
    <property type="molecule type" value="Genomic_DNA"/>
</dbReference>
<dbReference type="InterPro" id="IPR000807">
    <property type="entry name" value="ImidazoleglycerolP_deHydtase"/>
</dbReference>
<dbReference type="AlphaFoldDB" id="A0A1X7NL59"/>
<keyword evidence="5" id="KW-1185">Reference proteome</keyword>
<dbReference type="PANTHER" id="PTHR23133">
    <property type="entry name" value="IMIDAZOLEGLYCEROL-PHOSPHATE DEHYDRATASE HIS7"/>
    <property type="match status" value="1"/>
</dbReference>
<evidence type="ECO:0000256" key="3">
    <source>
        <dbReference type="ARBA" id="ARBA00023239"/>
    </source>
</evidence>
<evidence type="ECO:0000256" key="2">
    <source>
        <dbReference type="ARBA" id="ARBA00023102"/>
    </source>
</evidence>
<dbReference type="Proteomes" id="UP000193435">
    <property type="component" value="Unassembled WGS sequence"/>
</dbReference>
<dbReference type="Pfam" id="PF00475">
    <property type="entry name" value="IGPD"/>
    <property type="match status" value="1"/>
</dbReference>
<sequence length="125" mass="14251">MIVFIERNTKETKSSMSLKQGLDPSSIETEVSFLNYMLDLFAFHSHFVLNLIVDGDTDMDSHRTTEDVGIVLGQLLTELGKEKESITYYGTTNVSMDETLARLVTDIRRRSYLYLDVDFSKGVIE</sequence>
<dbReference type="GO" id="GO:0004424">
    <property type="term" value="F:imidazoleglycerol-phosphate dehydratase activity"/>
    <property type="evidence" value="ECO:0007669"/>
    <property type="project" value="InterPro"/>
</dbReference>
<dbReference type="SUPFAM" id="SSF54211">
    <property type="entry name" value="Ribosomal protein S5 domain 2-like"/>
    <property type="match status" value="1"/>
</dbReference>
<name>A0A1X7NL59_9LACT</name>
<evidence type="ECO:0000256" key="1">
    <source>
        <dbReference type="ARBA" id="ARBA00022605"/>
    </source>
</evidence>
<accession>A0A1X7NL59</accession>
<keyword evidence="3" id="KW-0456">Lyase</keyword>
<keyword evidence="2" id="KW-0368">Histidine biosynthesis</keyword>
<dbReference type="InterPro" id="IPR038494">
    <property type="entry name" value="IGPD_sf"/>
</dbReference>
<dbReference type="STRING" id="1073423.SAMN04488700_2114"/>
<proteinExistence type="predicted"/>
<dbReference type="GO" id="GO:0000105">
    <property type="term" value="P:L-histidine biosynthetic process"/>
    <property type="evidence" value="ECO:0007669"/>
    <property type="project" value="UniProtKB-KW"/>
</dbReference>
<dbReference type="RefSeq" id="WP_085560154.1">
    <property type="nucleotide sequence ID" value="NZ_FOAH01000013.1"/>
</dbReference>
<evidence type="ECO:0000313" key="5">
    <source>
        <dbReference type="Proteomes" id="UP000193435"/>
    </source>
</evidence>
<dbReference type="Gene3D" id="3.30.230.40">
    <property type="entry name" value="Imidazole glycerol phosphate dehydratase, domain 1"/>
    <property type="match status" value="1"/>
</dbReference>
<reference evidence="4 5" key="1">
    <citation type="submission" date="2017-04" db="EMBL/GenBank/DDBJ databases">
        <authorList>
            <person name="Afonso C.L."/>
            <person name="Miller P.J."/>
            <person name="Scott M.A."/>
            <person name="Spackman E."/>
            <person name="Goraichik I."/>
            <person name="Dimitrov K.M."/>
            <person name="Suarez D.L."/>
            <person name="Swayne D.E."/>
        </authorList>
    </citation>
    <scope>NUCLEOTIDE SEQUENCE [LARGE SCALE GENOMIC DNA]</scope>
    <source>
        <strain evidence="4 5">LMG26642</strain>
    </source>
</reference>
<dbReference type="InterPro" id="IPR020568">
    <property type="entry name" value="Ribosomal_Su5_D2-typ_SF"/>
</dbReference>
<protein>
    <submittedName>
        <fullName evidence="4">Imidazoleglycerol-phosphate dehydratase</fullName>
    </submittedName>
</protein>
<keyword evidence="1" id="KW-0028">Amino-acid biosynthesis</keyword>
<gene>
    <name evidence="4" type="ORF">SAMN04488700_2114</name>
</gene>
<dbReference type="PANTHER" id="PTHR23133:SF2">
    <property type="entry name" value="IMIDAZOLEGLYCEROL-PHOSPHATE DEHYDRATASE"/>
    <property type="match status" value="1"/>
</dbReference>
<organism evidence="4 5">
    <name type="scientific">Carnobacterium iners</name>
    <dbReference type="NCBI Taxonomy" id="1073423"/>
    <lineage>
        <taxon>Bacteria</taxon>
        <taxon>Bacillati</taxon>
        <taxon>Bacillota</taxon>
        <taxon>Bacilli</taxon>
        <taxon>Lactobacillales</taxon>
        <taxon>Carnobacteriaceae</taxon>
        <taxon>Carnobacterium</taxon>
    </lineage>
</organism>
<evidence type="ECO:0000313" key="4">
    <source>
        <dbReference type="EMBL" id="SMH38246.1"/>
    </source>
</evidence>